<evidence type="ECO:0000313" key="3">
    <source>
        <dbReference type="Proteomes" id="UP001465976"/>
    </source>
</evidence>
<evidence type="ECO:0000256" key="1">
    <source>
        <dbReference type="SAM" id="MobiDB-lite"/>
    </source>
</evidence>
<feature type="region of interest" description="Disordered" evidence="1">
    <location>
        <begin position="41"/>
        <end position="72"/>
    </location>
</feature>
<comment type="caution">
    <text evidence="2">The sequence shown here is derived from an EMBL/GenBank/DDBJ whole genome shotgun (WGS) entry which is preliminary data.</text>
</comment>
<dbReference type="EMBL" id="JBAHYK010000566">
    <property type="protein sequence ID" value="KAL0572918.1"/>
    <property type="molecule type" value="Genomic_DNA"/>
</dbReference>
<feature type="region of interest" description="Disordered" evidence="1">
    <location>
        <begin position="1"/>
        <end position="21"/>
    </location>
</feature>
<feature type="region of interest" description="Disordered" evidence="1">
    <location>
        <begin position="1690"/>
        <end position="1798"/>
    </location>
</feature>
<feature type="compositionally biased region" description="Polar residues" evidence="1">
    <location>
        <begin position="1722"/>
        <end position="1743"/>
    </location>
</feature>
<feature type="compositionally biased region" description="Polar residues" evidence="1">
    <location>
        <begin position="667"/>
        <end position="677"/>
    </location>
</feature>
<feature type="compositionally biased region" description="Polar residues" evidence="1">
    <location>
        <begin position="248"/>
        <end position="257"/>
    </location>
</feature>
<feature type="region of interest" description="Disordered" evidence="1">
    <location>
        <begin position="654"/>
        <end position="696"/>
    </location>
</feature>
<evidence type="ECO:0008006" key="4">
    <source>
        <dbReference type="Google" id="ProtNLM"/>
    </source>
</evidence>
<feature type="compositionally biased region" description="Basic residues" evidence="1">
    <location>
        <begin position="1746"/>
        <end position="1756"/>
    </location>
</feature>
<feature type="compositionally biased region" description="Acidic residues" evidence="1">
    <location>
        <begin position="1701"/>
        <end position="1714"/>
    </location>
</feature>
<accession>A0ABR3FC67</accession>
<feature type="region of interest" description="Disordered" evidence="1">
    <location>
        <begin position="226"/>
        <end position="283"/>
    </location>
</feature>
<protein>
    <recommendedName>
        <fullName evidence="4">Ubiquitin-like protease family profile domain-containing protein</fullName>
    </recommendedName>
</protein>
<name>A0ABR3FC67_9AGAR</name>
<dbReference type="Proteomes" id="UP001465976">
    <property type="component" value="Unassembled WGS sequence"/>
</dbReference>
<evidence type="ECO:0000313" key="2">
    <source>
        <dbReference type="EMBL" id="KAL0572918.1"/>
    </source>
</evidence>
<proteinExistence type="predicted"/>
<feature type="region of interest" description="Disordered" evidence="1">
    <location>
        <begin position="93"/>
        <end position="208"/>
    </location>
</feature>
<feature type="compositionally biased region" description="Polar residues" evidence="1">
    <location>
        <begin position="268"/>
        <end position="279"/>
    </location>
</feature>
<feature type="region of interest" description="Disordered" evidence="1">
    <location>
        <begin position="595"/>
        <end position="620"/>
    </location>
</feature>
<organism evidence="2 3">
    <name type="scientific">Marasmius crinis-equi</name>
    <dbReference type="NCBI Taxonomy" id="585013"/>
    <lineage>
        <taxon>Eukaryota</taxon>
        <taxon>Fungi</taxon>
        <taxon>Dikarya</taxon>
        <taxon>Basidiomycota</taxon>
        <taxon>Agaricomycotina</taxon>
        <taxon>Agaricomycetes</taxon>
        <taxon>Agaricomycetidae</taxon>
        <taxon>Agaricales</taxon>
        <taxon>Marasmiineae</taxon>
        <taxon>Marasmiaceae</taxon>
        <taxon>Marasmius</taxon>
    </lineage>
</organism>
<feature type="compositionally biased region" description="Basic and acidic residues" evidence="1">
    <location>
        <begin position="1690"/>
        <end position="1700"/>
    </location>
</feature>
<gene>
    <name evidence="2" type="ORF">V5O48_009051</name>
</gene>
<keyword evidence="3" id="KW-1185">Reference proteome</keyword>
<sequence>MESSALDSDPDDSDALRSLSQKLPSAEKLEKLFNLEASRGHLSTQVSAKAPADQGDGASTIYTVRSDSESDSDIQIHEELMEASCSKNFQKLTQRIRETSGSKRSVFPPARKQSLQSPFGSEPGTGYNSDSDSDSDSDVQVHEELMEASCSKNFQKLTQRIRETSGSKRSVFPPARKQSLQSPFGSEPDTGYNSDSDSDSDSDVQVHEELMKVSCSKSFRKMKKIREASGIKRSVSRPTQHSRRDRSLPSTSSSEFQPSDEELYNAPENASSGPASPQYWTEAEKQYQSPKTLKLLLIGLKTLGTGWSRDASLIDQYHLHQRLNAPHNTLHCLYLPRDVHSATNQLDSVAIEQYTTTLYPKKQRAKMACTIVSPQGYHWFAVVADPDRSAAYIFGLNTSTTVDGQEEILWAKLGGPRIYRILCVAHGWPEEPPKTLVSVRLSETVHIEHIVDALTSIILSGLVVSDDGIPILFHLQPCAHVTRKVVLKSLHAQAMGALQKLLRGVYHENSVVRAQLSAYTEDARWIEAELMSREGIPTDWARRSLEEPLLALKEAMRNCDECASSHYHRQSTQATSKKPLPSSLAALPCIPAPTAALTSPLSPPSPHASPARQNTPPEKRAMTIREITARHPRLLQKLRKSIVRPNDQILDIEREGADEPAGDDECTSLQGGSSDSSPLDEAEDVVGPRTNGKSGTVSVEQAAYTGRVFPLRHFPPNPPKGGLKGLRVPFDETFDQYVHGPTIESLDLLHEDVSTLNFKPTIYYFANRPYSLTPFSGLAEWYDRGWRILPDFAQAFYLCKPWMVTQHLLPELEGYTAHFDEGLPENHQSLKLPLFLEFARKKPLFALDGNLPHNDGVPTRRAALSIDSASPTRLIYAVDIDSYICVTREPKFRKYVDIFAIPLHYNTAPMEKHNHVYVKLLVPQSPEDQATAGPTNASLPREEWFEKTFTLSQIPHMDIAHFKHGGALRVFFPRMTHRRHLSRYYSTNIDIGIKELFYREILGPAIQRVKPDEEHQYTVKSQEGWKHYQAGNRKPPTIVLQPDEMSKLIVEIKNKARFFLPNVQIEDPKNREQFSRFGSFFFVLEIKGTKHLTHVTVTEDVPLYSAISLARKMLTDVMDYWDFEHPDRAKGAETFIDFAVTATPPSKDRLVGLLHIDYLKNCFSAAGFRSQDAHRLVNMDRFGGLQAETLAEHGRHSHVVFSNGYNLAWEVARTANNNPGWFSIKDLATYSERYRTDRDKFLAMMRELTRTTISYGVRREFRLGDHALLFLLNGGEPEHNLSLENFEKGVTWVPLDEWSELLRLRMTALDMACTVIATRVERPKNYVQMCGVISYLMQSLTSTPMKVPQFTKSALSDLYYGLRTVEHGMFFIGCLNLEGDNIMPNVPKPDTYDIWRVAKLSRDPVQESYRQQQDKDPRKDRPVAIQQVAKELIARPWAVMKKRPHALDPELLLELAPLSTRISTVDSTSTAALAVSIFRLWTCMVWTGVKSQFKRDSAIPIEQLMEQLSTVQDLIEFWSVESRFNALVAPEFHPIQEELREAFGNYGIRWYFQRRTGKLPSSWMLLREQYRTEYEMIVKTLSDSDPGQDRSEFDKWLKTLFSYCQCLPRADDRNPWRLGKKINGVELVVNPAEYDMERLYNSVLAKPKRGKRQGVMSTQKEFWGNVVRGVGPSLEQSARRQVLRAFTSTRRQELKDSDNDKAEDDEDDEDDIDIDIDKSHTEATQAPANRGKNSGTVAKQTNEISKKKRGRPKGRGKGFVPSPELLETIESWNPSDGPRRSKRRKIQEPEGTEGSRGK</sequence>
<reference evidence="2 3" key="1">
    <citation type="submission" date="2024-02" db="EMBL/GenBank/DDBJ databases">
        <title>A draft genome for the cacao thread blight pathogen Marasmius crinis-equi.</title>
        <authorList>
            <person name="Cohen S.P."/>
            <person name="Baruah I.K."/>
            <person name="Amoako-Attah I."/>
            <person name="Bukari Y."/>
            <person name="Meinhardt L.W."/>
            <person name="Bailey B.A."/>
        </authorList>
    </citation>
    <scope>NUCLEOTIDE SEQUENCE [LARGE SCALE GENOMIC DNA]</scope>
    <source>
        <strain evidence="2 3">GH-76</strain>
    </source>
</reference>